<dbReference type="Proteomes" id="UP000078512">
    <property type="component" value="Unassembled WGS sequence"/>
</dbReference>
<evidence type="ECO:0000256" key="1">
    <source>
        <dbReference type="ARBA" id="ARBA00022741"/>
    </source>
</evidence>
<dbReference type="Pfam" id="PF00012">
    <property type="entry name" value="HSP70"/>
    <property type="match status" value="1"/>
</dbReference>
<evidence type="ECO:0000256" key="2">
    <source>
        <dbReference type="ARBA" id="ARBA00022840"/>
    </source>
</evidence>
<dbReference type="Gene3D" id="3.90.640.10">
    <property type="entry name" value="Actin, Chain A, domain 4"/>
    <property type="match status" value="1"/>
</dbReference>
<dbReference type="InterPro" id="IPR013126">
    <property type="entry name" value="Hsp_70_fam"/>
</dbReference>
<proteinExistence type="predicted"/>
<gene>
    <name evidence="3" type="ORF">K457DRAFT_85424</name>
</gene>
<accession>A0A197JBY5</accession>
<reference evidence="3 4" key="1">
    <citation type="submission" date="2016-05" db="EMBL/GenBank/DDBJ databases">
        <title>Genome sequencing reveals origins of a unique bacterial endosymbiosis in the earliest lineages of terrestrial Fungi.</title>
        <authorList>
            <consortium name="DOE Joint Genome Institute"/>
            <person name="Uehling J."/>
            <person name="Gryganskyi A."/>
            <person name="Hameed K."/>
            <person name="Tschaplinski T."/>
            <person name="Misztal P."/>
            <person name="Wu S."/>
            <person name="Desiro A."/>
            <person name="Vande Pol N."/>
            <person name="Du Z.-Y."/>
            <person name="Zienkiewicz A."/>
            <person name="Zienkiewicz K."/>
            <person name="Morin E."/>
            <person name="Tisserant E."/>
            <person name="Splivallo R."/>
            <person name="Hainaut M."/>
            <person name="Henrissat B."/>
            <person name="Ohm R."/>
            <person name="Kuo A."/>
            <person name="Yan J."/>
            <person name="Lipzen A."/>
            <person name="Nolan M."/>
            <person name="Labutti K."/>
            <person name="Barry K."/>
            <person name="Goldstein A."/>
            <person name="Labbe J."/>
            <person name="Schadt C."/>
            <person name="Tuskan G."/>
            <person name="Grigoriev I."/>
            <person name="Martin F."/>
            <person name="Vilgalys R."/>
            <person name="Bonito G."/>
        </authorList>
    </citation>
    <scope>NUCLEOTIDE SEQUENCE [LARGE SCALE GENOMIC DNA]</scope>
    <source>
        <strain evidence="3 4">AG-77</strain>
    </source>
</reference>
<organism evidence="3 4">
    <name type="scientific">Linnemannia elongata AG-77</name>
    <dbReference type="NCBI Taxonomy" id="1314771"/>
    <lineage>
        <taxon>Eukaryota</taxon>
        <taxon>Fungi</taxon>
        <taxon>Fungi incertae sedis</taxon>
        <taxon>Mucoromycota</taxon>
        <taxon>Mortierellomycotina</taxon>
        <taxon>Mortierellomycetes</taxon>
        <taxon>Mortierellales</taxon>
        <taxon>Mortierellaceae</taxon>
        <taxon>Linnemannia</taxon>
    </lineage>
</organism>
<evidence type="ECO:0000313" key="4">
    <source>
        <dbReference type="Proteomes" id="UP000078512"/>
    </source>
</evidence>
<dbReference type="EMBL" id="KV442289">
    <property type="protein sequence ID" value="OAQ22026.1"/>
    <property type="molecule type" value="Genomic_DNA"/>
</dbReference>
<dbReference type="STRING" id="1314771.A0A197JBY5"/>
<keyword evidence="4" id="KW-1185">Reference proteome</keyword>
<dbReference type="GO" id="GO:0005524">
    <property type="term" value="F:ATP binding"/>
    <property type="evidence" value="ECO:0007669"/>
    <property type="project" value="UniProtKB-KW"/>
</dbReference>
<keyword evidence="2" id="KW-0067">ATP-binding</keyword>
<keyword evidence="1" id="KW-0547">Nucleotide-binding</keyword>
<dbReference type="GO" id="GO:0140662">
    <property type="term" value="F:ATP-dependent protein folding chaperone"/>
    <property type="evidence" value="ECO:0007669"/>
    <property type="project" value="InterPro"/>
</dbReference>
<dbReference type="Gene3D" id="3.30.420.40">
    <property type="match status" value="2"/>
</dbReference>
<evidence type="ECO:0000313" key="3">
    <source>
        <dbReference type="EMBL" id="OAQ22026.1"/>
    </source>
</evidence>
<feature type="non-terminal residue" evidence="3">
    <location>
        <position position="188"/>
    </location>
</feature>
<sequence length="188" mass="21095">MGKEGEKKANLNVLRIVSRHRAASMAYGLDTDFIYEGTGIREPGVRELVVVDLEETRFDVGLWEIDSGVYDMMGLLERQGGGGFDEEAADRAAEIQQRRNAILSDEILTGRLRREVTKMNNVFLAASLHVQPVADTTVDISSHHTVRIEIDSFFDGRDLSLSLNLSQWQDLRSRSLTSILDTIDEVLE</sequence>
<protein>
    <submittedName>
        <fullName evidence="3">Uncharacterized protein</fullName>
    </submittedName>
</protein>
<dbReference type="PANTHER" id="PTHR19375">
    <property type="entry name" value="HEAT SHOCK PROTEIN 70KDA"/>
    <property type="match status" value="1"/>
</dbReference>
<name>A0A197JBY5_9FUNG</name>
<dbReference type="OrthoDB" id="2398755at2759"/>
<dbReference type="AlphaFoldDB" id="A0A197JBY5"/>